<dbReference type="EMBL" id="JAWWNJ010000219">
    <property type="protein sequence ID" value="KAK6969575.1"/>
    <property type="molecule type" value="Genomic_DNA"/>
</dbReference>
<evidence type="ECO:0000313" key="2">
    <source>
        <dbReference type="Proteomes" id="UP001362999"/>
    </source>
</evidence>
<protein>
    <submittedName>
        <fullName evidence="1">Uncharacterized protein</fullName>
    </submittedName>
</protein>
<proteinExistence type="predicted"/>
<gene>
    <name evidence="1" type="ORF">R3P38DRAFT_3336834</name>
</gene>
<dbReference type="Proteomes" id="UP001362999">
    <property type="component" value="Unassembled WGS sequence"/>
</dbReference>
<evidence type="ECO:0000313" key="1">
    <source>
        <dbReference type="EMBL" id="KAK6969575.1"/>
    </source>
</evidence>
<sequence>MFCPPEELDSEAAALYKLWLRLTRGLVGNRTTWPVYLTIGNISKDIRRQASSHATILVGYLPVGKFMGYSDKQRQAIKYSTFHHCMSVITNSLISAGQKGVDMTCSDGFVRWVWPILAAYVADYPEQCLIANCMENRCPICKCKPDNRGERHPAEQRDQRETLELLREHQSGFKNPSTAAKSKADYDELGLRPVYAPFWASLPHSDIFQAFTPDLLHQLHKGVFKDHLVKWCTKILGEKEVDARFRSMTQHPDVRHFKNGISSVSQWTGSEHKAMEKVFISVVAGAAPERAVAAARAVLDFIYYASFQSHTTASLAGLAHALDEFHLYKDIFISLEARLPGHFNIPKIHSIVHYVSLIRLFGSADGFNTESPERLHIDYAKNAYRASNKRDYIIQMTQWLRRQEAVDRFTLYLEWIRNGAYKPKATASSALPGTDADGVVVVQVVQATPSAAASAPKVSKTYEIAKHHPAALSNIPAHQIISDHHASYFLPAVKAYILPHSPLDPQPYDRFNLYKRLTFTLPAIAEANSHNRQNIVRATPPVPARGVRNPQPAHLDFALIRTGEKNDKTDGTALHGLLGVFRGLRIAHVKAIFQLPQIYRLKTAHPLAHIEWYTPFGTPDPVTGLFTIKPSTRNNHVYGEIIGVDRIVRNCHLLPKFGRKIDLTWNKDNIVERCSSFFPSPYSDIHNFCLFRLGKSVYGCARPHNTS</sequence>
<accession>A0AAV9Z3Y6</accession>
<comment type="caution">
    <text evidence="1">The sequence shown here is derived from an EMBL/GenBank/DDBJ whole genome shotgun (WGS) entry which is preliminary data.</text>
</comment>
<name>A0AAV9Z3Y6_9AGAR</name>
<reference evidence="1 2" key="1">
    <citation type="journal article" date="2024" name="J Genomics">
        <title>Draft genome sequencing and assembly of Favolaschia claudopus CIRM-BRFM 2984 isolated from oak limbs.</title>
        <authorList>
            <person name="Navarro D."/>
            <person name="Drula E."/>
            <person name="Chaduli D."/>
            <person name="Cazenave R."/>
            <person name="Ahrendt S."/>
            <person name="Wang J."/>
            <person name="Lipzen A."/>
            <person name="Daum C."/>
            <person name="Barry K."/>
            <person name="Grigoriev I.V."/>
            <person name="Favel A."/>
            <person name="Rosso M.N."/>
            <person name="Martin F."/>
        </authorList>
    </citation>
    <scope>NUCLEOTIDE SEQUENCE [LARGE SCALE GENOMIC DNA]</scope>
    <source>
        <strain evidence="1 2">CIRM-BRFM 2984</strain>
    </source>
</reference>
<keyword evidence="2" id="KW-1185">Reference proteome</keyword>
<dbReference type="InterPro" id="IPR041078">
    <property type="entry name" value="Plavaka"/>
</dbReference>
<dbReference type="Pfam" id="PF18759">
    <property type="entry name" value="Plavaka"/>
    <property type="match status" value="1"/>
</dbReference>
<dbReference type="AlphaFoldDB" id="A0AAV9Z3Y6"/>
<organism evidence="1 2">
    <name type="scientific">Favolaschia claudopus</name>
    <dbReference type="NCBI Taxonomy" id="2862362"/>
    <lineage>
        <taxon>Eukaryota</taxon>
        <taxon>Fungi</taxon>
        <taxon>Dikarya</taxon>
        <taxon>Basidiomycota</taxon>
        <taxon>Agaricomycotina</taxon>
        <taxon>Agaricomycetes</taxon>
        <taxon>Agaricomycetidae</taxon>
        <taxon>Agaricales</taxon>
        <taxon>Marasmiineae</taxon>
        <taxon>Mycenaceae</taxon>
        <taxon>Favolaschia</taxon>
    </lineage>
</organism>